<dbReference type="Gene3D" id="3.40.50.720">
    <property type="entry name" value="NAD(P)-binding Rossmann-like Domain"/>
    <property type="match status" value="1"/>
</dbReference>
<dbReference type="EMBL" id="LWAE01000003">
    <property type="protein sequence ID" value="KZL91483.1"/>
    <property type="molecule type" value="Genomic_DNA"/>
</dbReference>
<gene>
    <name evidence="2" type="primary">dapB_3</name>
    <name evidence="2" type="ORF">CLMAG_32420</name>
</gene>
<dbReference type="STRING" id="1121326.CLMAG_32420"/>
<evidence type="ECO:0000313" key="2">
    <source>
        <dbReference type="EMBL" id="KZL91483.1"/>
    </source>
</evidence>
<dbReference type="Pfam" id="PF05173">
    <property type="entry name" value="DapB_C"/>
    <property type="match status" value="1"/>
</dbReference>
<evidence type="ECO:0000259" key="1">
    <source>
        <dbReference type="Pfam" id="PF05173"/>
    </source>
</evidence>
<organism evidence="2 3">
    <name type="scientific">Clostridium magnum DSM 2767</name>
    <dbReference type="NCBI Taxonomy" id="1121326"/>
    <lineage>
        <taxon>Bacteria</taxon>
        <taxon>Bacillati</taxon>
        <taxon>Bacillota</taxon>
        <taxon>Clostridia</taxon>
        <taxon>Eubacteriales</taxon>
        <taxon>Clostridiaceae</taxon>
        <taxon>Clostridium</taxon>
    </lineage>
</organism>
<dbReference type="PATRIC" id="fig|1121326.3.peg.3274"/>
<dbReference type="Proteomes" id="UP000076603">
    <property type="component" value="Unassembled WGS sequence"/>
</dbReference>
<dbReference type="GO" id="GO:0009089">
    <property type="term" value="P:lysine biosynthetic process via diaminopimelate"/>
    <property type="evidence" value="ECO:0007669"/>
    <property type="project" value="InterPro"/>
</dbReference>
<keyword evidence="2" id="KW-0560">Oxidoreductase</keyword>
<name>A0A168DUG9_9CLOT</name>
<sequence length="80" mass="9225">MPIQAVRASGVVGKHEVLIIGEDDKIEISHESFSRKAFALRDINPVNYIYKKSGYYEMKDILDLKKILYRYINTFDSVLG</sequence>
<dbReference type="OrthoDB" id="9790352at2"/>
<reference evidence="2 3" key="1">
    <citation type="submission" date="2016-04" db="EMBL/GenBank/DDBJ databases">
        <title>Genome sequence of Clostridium magnum DSM 2767.</title>
        <authorList>
            <person name="Poehlein A."/>
            <person name="Uhlig R."/>
            <person name="Fischer R."/>
            <person name="Bahl H."/>
            <person name="Daniel R."/>
        </authorList>
    </citation>
    <scope>NUCLEOTIDE SEQUENCE [LARGE SCALE GENOMIC DNA]</scope>
    <source>
        <strain evidence="2 3">DSM 2767</strain>
    </source>
</reference>
<dbReference type="InterPro" id="IPR022663">
    <property type="entry name" value="DapB_C"/>
</dbReference>
<keyword evidence="3" id="KW-1185">Reference proteome</keyword>
<evidence type="ECO:0000313" key="3">
    <source>
        <dbReference type="Proteomes" id="UP000076603"/>
    </source>
</evidence>
<protein>
    <submittedName>
        <fullName evidence="2">4-hydroxy-tetrahydrodipicolinate reductase</fullName>
        <ecNumber evidence="2">1.17.1.8</ecNumber>
    </submittedName>
</protein>
<dbReference type="GO" id="GO:0008839">
    <property type="term" value="F:4-hydroxy-tetrahydrodipicolinate reductase"/>
    <property type="evidence" value="ECO:0007669"/>
    <property type="project" value="UniProtKB-EC"/>
</dbReference>
<dbReference type="Gene3D" id="3.30.360.10">
    <property type="entry name" value="Dihydrodipicolinate Reductase, domain 2"/>
    <property type="match status" value="1"/>
</dbReference>
<feature type="domain" description="Dihydrodipicolinate reductase C-terminal" evidence="1">
    <location>
        <begin position="2"/>
        <end position="62"/>
    </location>
</feature>
<dbReference type="EC" id="1.17.1.8" evidence="2"/>
<comment type="caution">
    <text evidence="2">The sequence shown here is derived from an EMBL/GenBank/DDBJ whole genome shotgun (WGS) entry which is preliminary data.</text>
</comment>
<proteinExistence type="predicted"/>
<accession>A0A168DUG9</accession>
<dbReference type="SUPFAM" id="SSF55347">
    <property type="entry name" value="Glyceraldehyde-3-phosphate dehydrogenase-like, C-terminal domain"/>
    <property type="match status" value="1"/>
</dbReference>
<dbReference type="AlphaFoldDB" id="A0A168DUG9"/>